<dbReference type="Proteomes" id="UP000509418">
    <property type="component" value="Chromosome"/>
</dbReference>
<dbReference type="GO" id="GO:0004803">
    <property type="term" value="F:transposase activity"/>
    <property type="evidence" value="ECO:0007669"/>
    <property type="project" value="InterPro"/>
</dbReference>
<feature type="domain" description="Tn3 transposase DDE" evidence="2">
    <location>
        <begin position="2"/>
        <end position="343"/>
    </location>
</feature>
<dbReference type="EMBL" id="CP056041">
    <property type="protein sequence ID" value="QKZ20829.1"/>
    <property type="molecule type" value="Genomic_DNA"/>
</dbReference>
<feature type="region of interest" description="Disordered" evidence="1">
    <location>
        <begin position="389"/>
        <end position="416"/>
    </location>
</feature>
<evidence type="ECO:0000313" key="3">
    <source>
        <dbReference type="EMBL" id="QKZ20829.1"/>
    </source>
</evidence>
<sequence>MKDLHTSVVALLVSEACNIGLTPVTNPGVEALTRSRLVHVDQYYLRADTIAAANAALIAAQAEVPIVRYWGGGLLASVDGLRFVVPVRTISAAPSLKYFGFKRGITWLNAVNDQVAVIGQMVVPGTPRDSLHILDALLNLDGGVKPEMVATDNASYSDMVFGLFKILGYNFSPRFRDLDDQRCWRATMPGVETGTYGPLEDIARDRINLNKVIAHWPDMLRVAGSLVTNQVRAYDLLRMFGREGRPTPLGQAFAEYGRIAKTLHLLAVVDPVDDTCRRQMNRQLTVLESRHKLARDVCHGKRGTIRHAYRDGMEDQLGSLGLVLNAVVLWTTKYIDAAVSSYGPRATRSVTRMSPGCLRSSTRTSTCSAATASPRPSRSAARCARCVTQTPRAGRRRGRRRSGGLTVMTVGPTSRRGHECRWHREGFPTGSIGGEPFVQVVQERSRVVNSASAVARLAVATAPAAVTLPHSPVARAVTSSALSVALTALAPVPHGESSF</sequence>
<evidence type="ECO:0000256" key="1">
    <source>
        <dbReference type="SAM" id="MobiDB-lite"/>
    </source>
</evidence>
<dbReference type="InterPro" id="IPR002513">
    <property type="entry name" value="Tn3_Tnp_DDE_dom"/>
</dbReference>
<proteinExistence type="predicted"/>
<feature type="compositionally biased region" description="Basic residues" evidence="1">
    <location>
        <begin position="393"/>
        <end position="402"/>
    </location>
</feature>
<keyword evidence="4" id="KW-1185">Reference proteome</keyword>
<evidence type="ECO:0000259" key="2">
    <source>
        <dbReference type="Pfam" id="PF01526"/>
    </source>
</evidence>
<organism evidence="3 4">
    <name type="scientific">Streptomyces chartreusis</name>
    <dbReference type="NCBI Taxonomy" id="1969"/>
    <lineage>
        <taxon>Bacteria</taxon>
        <taxon>Bacillati</taxon>
        <taxon>Actinomycetota</taxon>
        <taxon>Actinomycetes</taxon>
        <taxon>Kitasatosporales</taxon>
        <taxon>Streptomycetaceae</taxon>
        <taxon>Streptomyces</taxon>
    </lineage>
</organism>
<dbReference type="AlphaFoldDB" id="A0A7H8TBE4"/>
<dbReference type="GO" id="GO:0006313">
    <property type="term" value="P:DNA transposition"/>
    <property type="evidence" value="ECO:0007669"/>
    <property type="project" value="InterPro"/>
</dbReference>
<gene>
    <name evidence="3" type="ORF">HUT05_27870</name>
</gene>
<protein>
    <submittedName>
        <fullName evidence="3">Transposase</fullName>
    </submittedName>
</protein>
<name>A0A7H8TBE4_STRCX</name>
<accession>A0A7H8TBE4</accession>
<dbReference type="Pfam" id="PF01526">
    <property type="entry name" value="DDE_Tnp_Tn3"/>
    <property type="match status" value="1"/>
</dbReference>
<evidence type="ECO:0000313" key="4">
    <source>
        <dbReference type="Proteomes" id="UP000509418"/>
    </source>
</evidence>
<reference evidence="3 4" key="1">
    <citation type="submission" date="2020-06" db="EMBL/GenBank/DDBJ databases">
        <title>Genome mining for natural products.</title>
        <authorList>
            <person name="Zhang B."/>
            <person name="Shi J."/>
            <person name="Ge H."/>
        </authorList>
    </citation>
    <scope>NUCLEOTIDE SEQUENCE [LARGE SCALE GENOMIC DNA]</scope>
    <source>
        <strain evidence="3 4">NA02069</strain>
    </source>
</reference>